<evidence type="ECO:0000313" key="2">
    <source>
        <dbReference type="Proteomes" id="UP000783213"/>
    </source>
</evidence>
<dbReference type="GeneID" id="62234089"/>
<comment type="caution">
    <text evidence="1">The sequence shown here is derived from an EMBL/GenBank/DDBJ whole genome shotgun (WGS) entry which is preliminary data.</text>
</comment>
<sequence>MSSYQPQARYSFNCQDKEVEEYLVHTIMEIHVAKVSSEERISHINTTTDMPIPLAKDQFKRP</sequence>
<protein>
    <submittedName>
        <fullName evidence="1">Uncharacterized protein</fullName>
    </submittedName>
</protein>
<dbReference type="Proteomes" id="UP000783213">
    <property type="component" value="Unassembled WGS sequence"/>
</dbReference>
<dbReference type="EMBL" id="RCSX01000017">
    <property type="protein sequence ID" value="KAF7924265.1"/>
    <property type="molecule type" value="Genomic_DNA"/>
</dbReference>
<evidence type="ECO:0000313" key="1">
    <source>
        <dbReference type="EMBL" id="KAF7924265.1"/>
    </source>
</evidence>
<dbReference type="RefSeq" id="XP_038808589.1">
    <property type="nucleotide sequence ID" value="XM_038954939.1"/>
</dbReference>
<proteinExistence type="predicted"/>
<gene>
    <name evidence="1" type="ORF">EAE98_007316</name>
</gene>
<reference evidence="1 2" key="1">
    <citation type="journal article" date="2020" name="Genome Biol. Evol.">
        <title>Comparative genomics of Sclerotiniaceae.</title>
        <authorList>
            <person name="Valero Jimenez C.A."/>
            <person name="Steentjes M."/>
            <person name="Scholten O.E."/>
            <person name="Van Kan J.A.L."/>
        </authorList>
    </citation>
    <scope>NUCLEOTIDE SEQUENCE [LARGE SCALE GENOMIC DNA]</scope>
    <source>
        <strain evidence="1 2">B1</strain>
    </source>
</reference>
<keyword evidence="2" id="KW-1185">Reference proteome</keyword>
<name>A0ABQ7IH98_9HELO</name>
<organism evidence="1 2">
    <name type="scientific">Botrytis deweyae</name>
    <dbReference type="NCBI Taxonomy" id="2478750"/>
    <lineage>
        <taxon>Eukaryota</taxon>
        <taxon>Fungi</taxon>
        <taxon>Dikarya</taxon>
        <taxon>Ascomycota</taxon>
        <taxon>Pezizomycotina</taxon>
        <taxon>Leotiomycetes</taxon>
        <taxon>Helotiales</taxon>
        <taxon>Sclerotiniaceae</taxon>
        <taxon>Botrytis</taxon>
    </lineage>
</organism>
<accession>A0ABQ7IH98</accession>